<reference evidence="5" key="1">
    <citation type="submission" date="2019-09" db="EMBL/GenBank/DDBJ databases">
        <title>Draft genome information of white flower Hibiscus syriacus.</title>
        <authorList>
            <person name="Kim Y.-M."/>
        </authorList>
    </citation>
    <scope>NUCLEOTIDE SEQUENCE [LARGE SCALE GENOMIC DNA]</scope>
    <source>
        <strain evidence="5">YM2019G1</strain>
    </source>
</reference>
<accession>A0A6A3BAH5</accession>
<dbReference type="Gene3D" id="6.10.250.3450">
    <property type="match status" value="1"/>
</dbReference>
<dbReference type="NCBIfam" id="TIGR00012">
    <property type="entry name" value="L29"/>
    <property type="match status" value="1"/>
</dbReference>
<dbReference type="PROSITE" id="PS50297">
    <property type="entry name" value="ANK_REP_REGION"/>
    <property type="match status" value="1"/>
</dbReference>
<dbReference type="CDD" id="cd00427">
    <property type="entry name" value="Ribosomal_L29_HIP"/>
    <property type="match status" value="1"/>
</dbReference>
<dbReference type="GO" id="GO:0005840">
    <property type="term" value="C:ribosome"/>
    <property type="evidence" value="ECO:0007669"/>
    <property type="project" value="UniProtKB-KW"/>
</dbReference>
<dbReference type="InterPro" id="IPR036770">
    <property type="entry name" value="Ankyrin_rpt-contain_sf"/>
</dbReference>
<dbReference type="InterPro" id="IPR036049">
    <property type="entry name" value="Ribosomal_uL29_sf"/>
</dbReference>
<dbReference type="HAMAP" id="MF_00374">
    <property type="entry name" value="Ribosomal_uL29"/>
    <property type="match status" value="1"/>
</dbReference>
<dbReference type="Gene3D" id="1.10.287.310">
    <property type="match status" value="1"/>
</dbReference>
<dbReference type="Pfam" id="PF00831">
    <property type="entry name" value="Ribosomal_L29"/>
    <property type="match status" value="1"/>
</dbReference>
<evidence type="ECO:0000256" key="3">
    <source>
        <dbReference type="ARBA" id="ARBA00023274"/>
    </source>
</evidence>
<dbReference type="AlphaFoldDB" id="A0A6A3BAH5"/>
<comment type="caution">
    <text evidence="5">The sequence shown here is derived from an EMBL/GenBank/DDBJ whole genome shotgun (WGS) entry which is preliminary data.</text>
</comment>
<dbReference type="GO" id="GO:0003735">
    <property type="term" value="F:structural constituent of ribosome"/>
    <property type="evidence" value="ECO:0007669"/>
    <property type="project" value="InterPro"/>
</dbReference>
<dbReference type="SMART" id="SM00248">
    <property type="entry name" value="ANK"/>
    <property type="match status" value="3"/>
</dbReference>
<dbReference type="SUPFAM" id="SSF48403">
    <property type="entry name" value="Ankyrin repeat"/>
    <property type="match status" value="1"/>
</dbReference>
<sequence>MDPSLKEAAETENIDALHLLIRDDPYILERLDQVPFVETPLHVAAGKLHVAADNRRFRFAMEMMSLKPLFTEKLNPNGFSPMHLALRTEQAKLVLRLLKTDKDLSFFLDACPGCIEDETALHLALKEDQIEAFTLLIGWLQRTRRTQRSVLSFEKKLANWKDDDGNTLLHFAAKSGKHWALKLLLDSQLWLHVNAKDSSGLTALDIIQGTNKRDKDEENRNRSDEVNTKINQLKGKVTLERIKVLADRTRHSMSVDMINTMLVIMALVITAIYQSPLSPPGSIWQDNGDDNARAPARLWPPRTSLARVHGSCNRIPPLKFSSFPAPCHPALHDGHLLLLLHDNLCTNLYLSIRQPFLLSSVWIIPILALLRGFDIFCVRLREAAIAVTAAEHQKKLWLKDLKAELALLRVAKVTGGAPNKLSKIKVVRLSIAQVLTVISQKQKTALREAYKKKKFLPLDLRPKKTRAIRRRLTKHQFPVGFMSNIGFIEDGTGEEEGNVFPNEEVCHQGVG</sequence>
<dbReference type="EMBL" id="VEPZ02000875">
    <property type="protein sequence ID" value="KAE8713916.1"/>
    <property type="molecule type" value="Genomic_DNA"/>
</dbReference>
<keyword evidence="3" id="KW-0687">Ribonucleoprotein</keyword>
<evidence type="ECO:0000256" key="2">
    <source>
        <dbReference type="ARBA" id="ARBA00022980"/>
    </source>
</evidence>
<keyword evidence="4" id="KW-0040">ANK repeat</keyword>
<protein>
    <submittedName>
        <fullName evidence="5">60S ribosomal protein L35-2</fullName>
    </submittedName>
</protein>
<evidence type="ECO:0000313" key="5">
    <source>
        <dbReference type="EMBL" id="KAE8713916.1"/>
    </source>
</evidence>
<dbReference type="Pfam" id="PF13606">
    <property type="entry name" value="Ank_3"/>
    <property type="match status" value="1"/>
</dbReference>
<keyword evidence="6" id="KW-1185">Reference proteome</keyword>
<dbReference type="Gene3D" id="1.25.40.20">
    <property type="entry name" value="Ankyrin repeat-containing domain"/>
    <property type="match status" value="1"/>
</dbReference>
<evidence type="ECO:0000313" key="6">
    <source>
        <dbReference type="Proteomes" id="UP000436088"/>
    </source>
</evidence>
<gene>
    <name evidence="5" type="ORF">F3Y22_tig00110204pilonHSYRG00240</name>
</gene>
<dbReference type="PANTHER" id="PTHR24128:SF60">
    <property type="entry name" value="ALPHA-LATROTOXIN-LHE1A-LIKE"/>
    <property type="match status" value="1"/>
</dbReference>
<evidence type="ECO:0000256" key="4">
    <source>
        <dbReference type="PROSITE-ProRule" id="PRU00023"/>
    </source>
</evidence>
<dbReference type="Proteomes" id="UP000436088">
    <property type="component" value="Unassembled WGS sequence"/>
</dbReference>
<name>A0A6A3BAH5_HIBSY</name>
<comment type="similarity">
    <text evidence="1">Belongs to the universal ribosomal protein uL29 family.</text>
</comment>
<dbReference type="FunFam" id="1.10.287.310:FF:000002">
    <property type="entry name" value="60S ribosomal protein L35"/>
    <property type="match status" value="1"/>
</dbReference>
<dbReference type="GO" id="GO:0006412">
    <property type="term" value="P:translation"/>
    <property type="evidence" value="ECO:0007669"/>
    <property type="project" value="InterPro"/>
</dbReference>
<feature type="repeat" description="ANK" evidence="4">
    <location>
        <begin position="164"/>
        <end position="186"/>
    </location>
</feature>
<dbReference type="PANTHER" id="PTHR24128">
    <property type="entry name" value="HOMEOBOX PROTEIN WARIAI"/>
    <property type="match status" value="1"/>
</dbReference>
<dbReference type="GO" id="GO:1990904">
    <property type="term" value="C:ribonucleoprotein complex"/>
    <property type="evidence" value="ECO:0007669"/>
    <property type="project" value="UniProtKB-KW"/>
</dbReference>
<dbReference type="InterPro" id="IPR001854">
    <property type="entry name" value="Ribosomal_uL29"/>
</dbReference>
<evidence type="ECO:0000256" key="1">
    <source>
        <dbReference type="ARBA" id="ARBA00009254"/>
    </source>
</evidence>
<organism evidence="5 6">
    <name type="scientific">Hibiscus syriacus</name>
    <name type="common">Rose of Sharon</name>
    <dbReference type="NCBI Taxonomy" id="106335"/>
    <lineage>
        <taxon>Eukaryota</taxon>
        <taxon>Viridiplantae</taxon>
        <taxon>Streptophyta</taxon>
        <taxon>Embryophyta</taxon>
        <taxon>Tracheophyta</taxon>
        <taxon>Spermatophyta</taxon>
        <taxon>Magnoliopsida</taxon>
        <taxon>eudicotyledons</taxon>
        <taxon>Gunneridae</taxon>
        <taxon>Pentapetalae</taxon>
        <taxon>rosids</taxon>
        <taxon>malvids</taxon>
        <taxon>Malvales</taxon>
        <taxon>Malvaceae</taxon>
        <taxon>Malvoideae</taxon>
        <taxon>Hibiscus</taxon>
    </lineage>
</organism>
<dbReference type="PROSITE" id="PS50088">
    <property type="entry name" value="ANK_REPEAT"/>
    <property type="match status" value="1"/>
</dbReference>
<dbReference type="SUPFAM" id="SSF46561">
    <property type="entry name" value="Ribosomal protein L29 (L29p)"/>
    <property type="match status" value="1"/>
</dbReference>
<keyword evidence="2 5" id="KW-0689">Ribosomal protein</keyword>
<proteinExistence type="inferred from homology"/>
<dbReference type="InterPro" id="IPR002110">
    <property type="entry name" value="Ankyrin_rpt"/>
</dbReference>